<evidence type="ECO:0000259" key="5">
    <source>
        <dbReference type="PROSITE" id="PS51387"/>
    </source>
</evidence>
<dbReference type="InterPro" id="IPR051264">
    <property type="entry name" value="FAD-oxidored/transferase_4"/>
</dbReference>
<dbReference type="RefSeq" id="WP_127788090.1">
    <property type="nucleotide sequence ID" value="NZ_SACL01000004.1"/>
</dbReference>
<comment type="caution">
    <text evidence="6">The sequence shown here is derived from an EMBL/GenBank/DDBJ whole genome shotgun (WGS) entry which is preliminary data.</text>
</comment>
<dbReference type="Gene3D" id="3.30.70.2190">
    <property type="match status" value="1"/>
</dbReference>
<proteinExistence type="inferred from homology"/>
<evidence type="ECO:0000313" key="6">
    <source>
        <dbReference type="EMBL" id="RVT96157.1"/>
    </source>
</evidence>
<protein>
    <submittedName>
        <fullName evidence="6">FAD-binding oxidoreductase</fullName>
    </submittedName>
</protein>
<dbReference type="InterPro" id="IPR004113">
    <property type="entry name" value="FAD-bd_oxidored_4_C"/>
</dbReference>
<dbReference type="InterPro" id="IPR016171">
    <property type="entry name" value="Vanillyl_alc_oxidase_C-sub2"/>
</dbReference>
<evidence type="ECO:0000313" key="7">
    <source>
        <dbReference type="Proteomes" id="UP000282957"/>
    </source>
</evidence>
<evidence type="ECO:0000256" key="2">
    <source>
        <dbReference type="ARBA" id="ARBA00008000"/>
    </source>
</evidence>
<organism evidence="6 7">
    <name type="scientific">Rhodovarius crocodyli</name>
    <dbReference type="NCBI Taxonomy" id="1979269"/>
    <lineage>
        <taxon>Bacteria</taxon>
        <taxon>Pseudomonadati</taxon>
        <taxon>Pseudomonadota</taxon>
        <taxon>Alphaproteobacteria</taxon>
        <taxon>Acetobacterales</taxon>
        <taxon>Roseomonadaceae</taxon>
        <taxon>Rhodovarius</taxon>
    </lineage>
</organism>
<dbReference type="OrthoDB" id="9815648at2"/>
<dbReference type="Gene3D" id="3.30.70.2740">
    <property type="match status" value="1"/>
</dbReference>
<comment type="cofactor">
    <cofactor evidence="1">
        <name>FAD</name>
        <dbReference type="ChEBI" id="CHEBI:57692"/>
    </cofactor>
</comment>
<dbReference type="Gene3D" id="3.30.465.10">
    <property type="match status" value="1"/>
</dbReference>
<feature type="domain" description="FAD-binding PCMH-type" evidence="5">
    <location>
        <begin position="31"/>
        <end position="213"/>
    </location>
</feature>
<dbReference type="SUPFAM" id="SSF55103">
    <property type="entry name" value="FAD-linked oxidases, C-terminal domain"/>
    <property type="match status" value="1"/>
</dbReference>
<accession>A0A437MEU3</accession>
<dbReference type="InterPro" id="IPR016166">
    <property type="entry name" value="FAD-bd_PCMH"/>
</dbReference>
<comment type="similarity">
    <text evidence="2">Belongs to the FAD-binding oxidoreductase/transferase type 4 family.</text>
</comment>
<dbReference type="Pfam" id="PF01565">
    <property type="entry name" value="FAD_binding_4"/>
    <property type="match status" value="1"/>
</dbReference>
<dbReference type="InterPro" id="IPR006094">
    <property type="entry name" value="Oxid_FAD_bind_N"/>
</dbReference>
<dbReference type="Gene3D" id="1.10.45.10">
    <property type="entry name" value="Vanillyl-alcohol Oxidase, Chain A, domain 4"/>
    <property type="match status" value="1"/>
</dbReference>
<evidence type="ECO:0000256" key="4">
    <source>
        <dbReference type="ARBA" id="ARBA00022827"/>
    </source>
</evidence>
<dbReference type="EMBL" id="SACL01000004">
    <property type="protein sequence ID" value="RVT96157.1"/>
    <property type="molecule type" value="Genomic_DNA"/>
</dbReference>
<dbReference type="PANTHER" id="PTHR43716:SF2">
    <property type="entry name" value="BLL6224 PROTEIN"/>
    <property type="match status" value="1"/>
</dbReference>
<dbReference type="PANTHER" id="PTHR43716">
    <property type="entry name" value="D-2-HYDROXYGLUTARATE DEHYDROGENASE, MITOCHONDRIAL"/>
    <property type="match status" value="1"/>
</dbReference>
<dbReference type="PROSITE" id="PS51387">
    <property type="entry name" value="FAD_PCMH"/>
    <property type="match status" value="1"/>
</dbReference>
<dbReference type="Proteomes" id="UP000282957">
    <property type="component" value="Unassembled WGS sequence"/>
</dbReference>
<gene>
    <name evidence="6" type="ORF">EOD42_13640</name>
</gene>
<dbReference type="InterPro" id="IPR016164">
    <property type="entry name" value="FAD-linked_Oxase-like_C"/>
</dbReference>
<dbReference type="Pfam" id="PF02913">
    <property type="entry name" value="FAD-oxidase_C"/>
    <property type="match status" value="1"/>
</dbReference>
<sequence length="467" mass="49065">MDGFKSLLGAGNVLTAPQDIAPHAVDWRGQQGAMPAAVVRPGTTEQAAGVLRLAAEYGMRVVPHGGRTGLSGAAIPQAGEAPVLVVSMERMNRIRLLDPLDMSIAVDAGITVQAVQEAAREAGRYFPLSFGAQGTAQIGGALSTNAGGINTIRYGNARDLVLGLEVVLPDGRVLDDMRRIRKDNTGYALRHLYLGAEGTLGLITGASLKLFPALRTRETAFLSVPSPHHALRLLARMQDSGADLVAFELMDSHLVELTVGYVPGLRLPVPLTTPWCVIIEAGSPHPSAPVRELMEAALAEGIEAGEAIDVMLAESEQARSMIWRIRESAPEASRSTGPAVPTDTAVPVSVVPDFLDAVLGFAGANWPGMRVGAMGHLGDGNIHISLHGPHDMPRDQWLAVAGGFAEGVNALAVERGGSFSAEHGIGITKLKGMTRFKNPLALSLMRRIKAALDPAGIMNPGKVLPPG</sequence>
<dbReference type="GO" id="GO:0022904">
    <property type="term" value="P:respiratory electron transport chain"/>
    <property type="evidence" value="ECO:0007669"/>
    <property type="project" value="TreeGrafter"/>
</dbReference>
<keyword evidence="7" id="KW-1185">Reference proteome</keyword>
<name>A0A437MEU3_9PROT</name>
<evidence type="ECO:0000256" key="1">
    <source>
        <dbReference type="ARBA" id="ARBA00001974"/>
    </source>
</evidence>
<evidence type="ECO:0000256" key="3">
    <source>
        <dbReference type="ARBA" id="ARBA00022630"/>
    </source>
</evidence>
<keyword evidence="3" id="KW-0285">Flavoprotein</keyword>
<reference evidence="6 7" key="1">
    <citation type="submission" date="2019-01" db="EMBL/GenBank/DDBJ databases">
        <authorList>
            <person name="Chen W.-M."/>
        </authorList>
    </citation>
    <scope>NUCLEOTIDE SEQUENCE [LARGE SCALE GENOMIC DNA]</scope>
    <source>
        <strain evidence="6 7">CCP-6</strain>
    </source>
</reference>
<dbReference type="InterPro" id="IPR036318">
    <property type="entry name" value="FAD-bd_PCMH-like_sf"/>
</dbReference>
<dbReference type="SUPFAM" id="SSF56176">
    <property type="entry name" value="FAD-binding/transporter-associated domain-like"/>
    <property type="match status" value="1"/>
</dbReference>
<dbReference type="FunFam" id="1.10.45.10:FF:000001">
    <property type="entry name" value="D-lactate dehydrogenase mitochondrial"/>
    <property type="match status" value="1"/>
</dbReference>
<dbReference type="GO" id="GO:0003824">
    <property type="term" value="F:catalytic activity"/>
    <property type="evidence" value="ECO:0007669"/>
    <property type="project" value="InterPro"/>
</dbReference>
<dbReference type="AlphaFoldDB" id="A0A437MEU3"/>
<keyword evidence="4" id="KW-0274">FAD</keyword>
<dbReference type="InterPro" id="IPR016169">
    <property type="entry name" value="FAD-bd_PCMH_sub2"/>
</dbReference>
<dbReference type="GO" id="GO:0071949">
    <property type="term" value="F:FAD binding"/>
    <property type="evidence" value="ECO:0007669"/>
    <property type="project" value="InterPro"/>
</dbReference>